<dbReference type="GO" id="GO:0006302">
    <property type="term" value="P:double-strand break repair"/>
    <property type="evidence" value="ECO:0007669"/>
    <property type="project" value="InterPro"/>
</dbReference>
<organism evidence="9">
    <name type="scientific">marine metagenome</name>
    <dbReference type="NCBI Taxonomy" id="408172"/>
    <lineage>
        <taxon>unclassified sequences</taxon>
        <taxon>metagenomes</taxon>
        <taxon>ecological metagenomes</taxon>
    </lineage>
</organism>
<dbReference type="InterPro" id="IPR027417">
    <property type="entry name" value="P-loop_NTPase"/>
</dbReference>
<dbReference type="CDD" id="cd03241">
    <property type="entry name" value="ABC_RecN"/>
    <property type="match status" value="1"/>
</dbReference>
<evidence type="ECO:0000313" key="9">
    <source>
        <dbReference type="EMBL" id="SVA38237.1"/>
    </source>
</evidence>
<evidence type="ECO:0000256" key="4">
    <source>
        <dbReference type="ARBA" id="ARBA00022763"/>
    </source>
</evidence>
<dbReference type="InterPro" id="IPR004604">
    <property type="entry name" value="DNA_recomb/repair_RecN"/>
</dbReference>
<dbReference type="GO" id="GO:0043590">
    <property type="term" value="C:bacterial nucleoid"/>
    <property type="evidence" value="ECO:0007669"/>
    <property type="project" value="TreeGrafter"/>
</dbReference>
<evidence type="ECO:0000256" key="3">
    <source>
        <dbReference type="ARBA" id="ARBA00022741"/>
    </source>
</evidence>
<keyword evidence="3" id="KW-0547">Nucleotide-binding</keyword>
<keyword evidence="5" id="KW-0067">ATP-binding</keyword>
<dbReference type="GO" id="GO:0016887">
    <property type="term" value="F:ATP hydrolysis activity"/>
    <property type="evidence" value="ECO:0007669"/>
    <property type="project" value="InterPro"/>
</dbReference>
<dbReference type="Pfam" id="PF13476">
    <property type="entry name" value="AAA_23"/>
    <property type="match status" value="1"/>
</dbReference>
<evidence type="ECO:0000256" key="6">
    <source>
        <dbReference type="ARBA" id="ARBA00023204"/>
    </source>
</evidence>
<dbReference type="AlphaFoldDB" id="A0A381VF05"/>
<evidence type="ECO:0000259" key="8">
    <source>
        <dbReference type="Pfam" id="PF13476"/>
    </source>
</evidence>
<feature type="domain" description="Rad50/SbcC-type AAA" evidence="8">
    <location>
        <begin position="5"/>
        <end position="58"/>
    </location>
</feature>
<protein>
    <recommendedName>
        <fullName evidence="2">DNA repair protein RecN</fullName>
    </recommendedName>
    <alternativeName>
        <fullName evidence="7">Recombination protein N</fullName>
    </alternativeName>
</protein>
<feature type="non-terminal residue" evidence="9">
    <location>
        <position position="224"/>
    </location>
</feature>
<comment type="similarity">
    <text evidence="1">Belongs to the RecN family.</text>
</comment>
<gene>
    <name evidence="9" type="ORF">METZ01_LOCUS91091</name>
</gene>
<dbReference type="SUPFAM" id="SSF52540">
    <property type="entry name" value="P-loop containing nucleoside triphosphate hydrolases"/>
    <property type="match status" value="1"/>
</dbReference>
<evidence type="ECO:0000256" key="2">
    <source>
        <dbReference type="ARBA" id="ARBA00021315"/>
    </source>
</evidence>
<keyword evidence="6" id="KW-0234">DNA repair</keyword>
<dbReference type="PANTHER" id="PTHR11059:SF0">
    <property type="entry name" value="DNA REPAIR PROTEIN RECN"/>
    <property type="match status" value="1"/>
</dbReference>
<name>A0A381VF05_9ZZZZ</name>
<dbReference type="EMBL" id="UINC01008502">
    <property type="protein sequence ID" value="SVA38237.1"/>
    <property type="molecule type" value="Genomic_DNA"/>
</dbReference>
<reference evidence="9" key="1">
    <citation type="submission" date="2018-05" db="EMBL/GenBank/DDBJ databases">
        <authorList>
            <person name="Lanie J.A."/>
            <person name="Ng W.-L."/>
            <person name="Kazmierczak K.M."/>
            <person name="Andrzejewski T.M."/>
            <person name="Davidsen T.M."/>
            <person name="Wayne K.J."/>
            <person name="Tettelin H."/>
            <person name="Glass J.I."/>
            <person name="Rusch D."/>
            <person name="Podicherti R."/>
            <person name="Tsui H.-C.T."/>
            <person name="Winkler M.E."/>
        </authorList>
    </citation>
    <scope>NUCLEOTIDE SEQUENCE</scope>
</reference>
<evidence type="ECO:0000256" key="5">
    <source>
        <dbReference type="ARBA" id="ARBA00022840"/>
    </source>
</evidence>
<evidence type="ECO:0000256" key="1">
    <source>
        <dbReference type="ARBA" id="ARBA00009441"/>
    </source>
</evidence>
<dbReference type="PANTHER" id="PTHR11059">
    <property type="entry name" value="DNA REPAIR PROTEIN RECN"/>
    <property type="match status" value="1"/>
</dbReference>
<dbReference type="GO" id="GO:0005524">
    <property type="term" value="F:ATP binding"/>
    <property type="evidence" value="ECO:0007669"/>
    <property type="project" value="UniProtKB-KW"/>
</dbReference>
<proteinExistence type="inferred from homology"/>
<dbReference type="Gene3D" id="3.40.50.300">
    <property type="entry name" value="P-loop containing nucleotide triphosphate hydrolases"/>
    <property type="match status" value="1"/>
</dbReference>
<dbReference type="InterPro" id="IPR038729">
    <property type="entry name" value="Rad50/SbcC_AAA"/>
</dbReference>
<dbReference type="GO" id="GO:0009432">
    <property type="term" value="P:SOS response"/>
    <property type="evidence" value="ECO:0007669"/>
    <property type="project" value="TreeGrafter"/>
</dbReference>
<evidence type="ECO:0000256" key="7">
    <source>
        <dbReference type="ARBA" id="ARBA00033408"/>
    </source>
</evidence>
<sequence length="224" mass="24199">MLTDLRIKNLALVNDLAIQFGPGYNSITGETGAGKSILIGALGLVLGERADRTLIRDGDDHCSVEAIIEVADLGKAFHSHLDQNGIEPCAENQLFLKRSFSASGGNRQFVNGSPTTLTVLASIGEWLVDIHGPHDHQSLLKAARQLDILDAYGGLEKQRDDFAVLVDLRAGLAAQKAELIVDEDAYVRELDLLRFQVSEIGSAKLNAAEEAELEQAFQRATHSA</sequence>
<dbReference type="GO" id="GO:0006310">
    <property type="term" value="P:DNA recombination"/>
    <property type="evidence" value="ECO:0007669"/>
    <property type="project" value="InterPro"/>
</dbReference>
<keyword evidence="4" id="KW-0227">DNA damage</keyword>
<accession>A0A381VF05</accession>